<proteinExistence type="predicted"/>
<dbReference type="OrthoDB" id="1918685at2759"/>
<accession>A0A0M3JZU2</accession>
<dbReference type="InterPro" id="IPR016197">
    <property type="entry name" value="Chromo-like_dom_sf"/>
</dbReference>
<reference evidence="2 3" key="2">
    <citation type="submission" date="2018-11" db="EMBL/GenBank/DDBJ databases">
        <authorList>
            <consortium name="Pathogen Informatics"/>
        </authorList>
    </citation>
    <scope>NUCLEOTIDE SEQUENCE [LARGE SCALE GENOMIC DNA]</scope>
</reference>
<dbReference type="SUPFAM" id="SSF54160">
    <property type="entry name" value="Chromo domain-like"/>
    <property type="match status" value="1"/>
</dbReference>
<dbReference type="SMART" id="SM00298">
    <property type="entry name" value="CHROMO"/>
    <property type="match status" value="1"/>
</dbReference>
<evidence type="ECO:0000313" key="4">
    <source>
        <dbReference type="WBParaSite" id="ASIM_0001405001-mRNA-1"/>
    </source>
</evidence>
<evidence type="ECO:0000259" key="1">
    <source>
        <dbReference type="PROSITE" id="PS50013"/>
    </source>
</evidence>
<protein>
    <submittedName>
        <fullName evidence="4">Chromo domain-containing protein</fullName>
    </submittedName>
</protein>
<reference evidence="4" key="1">
    <citation type="submission" date="2017-02" db="UniProtKB">
        <authorList>
            <consortium name="WormBaseParasite"/>
        </authorList>
    </citation>
    <scope>IDENTIFICATION</scope>
</reference>
<dbReference type="Pfam" id="PF00385">
    <property type="entry name" value="Chromo"/>
    <property type="match status" value="1"/>
</dbReference>
<dbReference type="EMBL" id="UYRR01031403">
    <property type="protein sequence ID" value="VDK49803.1"/>
    <property type="molecule type" value="Genomic_DNA"/>
</dbReference>
<feature type="domain" description="Chromo" evidence="1">
    <location>
        <begin position="24"/>
        <end position="76"/>
    </location>
</feature>
<evidence type="ECO:0000313" key="2">
    <source>
        <dbReference type="EMBL" id="VDK49803.1"/>
    </source>
</evidence>
<dbReference type="InterPro" id="IPR023780">
    <property type="entry name" value="Chromo_domain"/>
</dbReference>
<evidence type="ECO:0000313" key="3">
    <source>
        <dbReference type="Proteomes" id="UP000267096"/>
    </source>
</evidence>
<gene>
    <name evidence="2" type="ORF">ASIM_LOCUS13478</name>
</gene>
<dbReference type="InterPro" id="IPR000953">
    <property type="entry name" value="Chromo/chromo_shadow_dom"/>
</dbReference>
<organism evidence="4">
    <name type="scientific">Anisakis simplex</name>
    <name type="common">Herring worm</name>
    <dbReference type="NCBI Taxonomy" id="6269"/>
    <lineage>
        <taxon>Eukaryota</taxon>
        <taxon>Metazoa</taxon>
        <taxon>Ecdysozoa</taxon>
        <taxon>Nematoda</taxon>
        <taxon>Chromadorea</taxon>
        <taxon>Rhabditida</taxon>
        <taxon>Spirurina</taxon>
        <taxon>Ascaridomorpha</taxon>
        <taxon>Ascaridoidea</taxon>
        <taxon>Anisakidae</taxon>
        <taxon>Anisakis</taxon>
        <taxon>Anisakis simplex complex</taxon>
    </lineage>
</organism>
<dbReference type="PROSITE" id="PS50013">
    <property type="entry name" value="CHROMO_2"/>
    <property type="match status" value="1"/>
</dbReference>
<dbReference type="Proteomes" id="UP000267096">
    <property type="component" value="Unassembled WGS sequence"/>
</dbReference>
<dbReference type="Gene3D" id="2.40.50.40">
    <property type="match status" value="1"/>
</dbReference>
<sequence>MNKHNSSSSLLQQSCTDEYSKEAYEVERIAGYRFNRYQNRDEYLVQWLGYPREESTFQPLESLSNCQKSLREFHDRLMHDAELPIDDGNGISEDDDGDDDILLPNDAIKPESIRKRCMPSIYVFIARNLTNKESLRN</sequence>
<dbReference type="AlphaFoldDB" id="A0A0M3JZU2"/>
<dbReference type="WBParaSite" id="ASIM_0001405001-mRNA-1">
    <property type="protein sequence ID" value="ASIM_0001405001-mRNA-1"/>
    <property type="gene ID" value="ASIM_0001405001"/>
</dbReference>
<name>A0A0M3JZU2_ANISI</name>
<keyword evidence="3" id="KW-1185">Reference proteome</keyword>
<dbReference type="CDD" id="cd00024">
    <property type="entry name" value="CD_CSD"/>
    <property type="match status" value="1"/>
</dbReference>